<comment type="caution">
    <text evidence="1">The sequence shown here is derived from an EMBL/GenBank/DDBJ whole genome shotgun (WGS) entry which is preliminary data.</text>
</comment>
<accession>A0A9X2S0A4</accession>
<sequence>MLRRESEADTYYEKVRLDNSDIEKISKNTGFSMKKIDTIKNHVFNNKHIRFDGTLGLLDADYDMAVAWQRLINGNYEDRDILLLKHEYLESGLEKRYNLTNKDAHDITTKKYDWYGYLLKEKGEFGEDDCLNEITR</sequence>
<proteinExistence type="predicted"/>
<protein>
    <submittedName>
        <fullName evidence="1">Uncharacterized protein</fullName>
    </submittedName>
</protein>
<evidence type="ECO:0000313" key="1">
    <source>
        <dbReference type="EMBL" id="MCR1821818.1"/>
    </source>
</evidence>
<organism evidence="1 2">
    <name type="scientific">Terrisporobacter muris</name>
    <dbReference type="NCBI Taxonomy" id="2963284"/>
    <lineage>
        <taxon>Bacteria</taxon>
        <taxon>Bacillati</taxon>
        <taxon>Bacillota</taxon>
        <taxon>Clostridia</taxon>
        <taxon>Peptostreptococcales</taxon>
        <taxon>Peptostreptococcaceae</taxon>
        <taxon>Terrisporobacter</taxon>
    </lineage>
</organism>
<reference evidence="1" key="1">
    <citation type="submission" date="2022-07" db="EMBL/GenBank/DDBJ databases">
        <title>Enhanced cultured diversity of the mouse gut microbiota enables custom-made synthetic communities.</title>
        <authorList>
            <person name="Afrizal A."/>
        </authorList>
    </citation>
    <scope>NUCLEOTIDE SEQUENCE</scope>
    <source>
        <strain evidence="1">DSM 29186</strain>
    </source>
</reference>
<dbReference type="AlphaFoldDB" id="A0A9X2S0A4"/>
<keyword evidence="2" id="KW-1185">Reference proteome</keyword>
<dbReference type="Proteomes" id="UP001140817">
    <property type="component" value="Unassembled WGS sequence"/>
</dbReference>
<name>A0A9X2S0A4_9FIRM</name>
<dbReference type="EMBL" id="JANKBY010000021">
    <property type="protein sequence ID" value="MCR1821818.1"/>
    <property type="molecule type" value="Genomic_DNA"/>
</dbReference>
<evidence type="ECO:0000313" key="2">
    <source>
        <dbReference type="Proteomes" id="UP001140817"/>
    </source>
</evidence>
<gene>
    <name evidence="1" type="ORF">NSA58_03360</name>
</gene>
<dbReference type="RefSeq" id="WP_257560081.1">
    <property type="nucleotide sequence ID" value="NZ_JANKBY010000021.1"/>
</dbReference>